<dbReference type="Gene3D" id="1.10.1130.10">
    <property type="entry name" value="Flavocytochrome C3, Chain A"/>
    <property type="match status" value="2"/>
</dbReference>
<organism evidence="4 5">
    <name type="scientific">Novipirellula aureliae</name>
    <dbReference type="NCBI Taxonomy" id="2527966"/>
    <lineage>
        <taxon>Bacteria</taxon>
        <taxon>Pseudomonadati</taxon>
        <taxon>Planctomycetota</taxon>
        <taxon>Planctomycetia</taxon>
        <taxon>Pirellulales</taxon>
        <taxon>Pirellulaceae</taxon>
        <taxon>Novipirellula</taxon>
    </lineage>
</organism>
<feature type="domain" description="Cytochrome c-552/4" evidence="3">
    <location>
        <begin position="180"/>
        <end position="218"/>
    </location>
</feature>
<accession>A0A5C6E7B7</accession>
<dbReference type="SUPFAM" id="SSF48695">
    <property type="entry name" value="Multiheme cytochromes"/>
    <property type="match status" value="1"/>
</dbReference>
<dbReference type="CDD" id="cd08168">
    <property type="entry name" value="Cytochrom_C3"/>
    <property type="match status" value="1"/>
</dbReference>
<feature type="repeat" description="TPR" evidence="2">
    <location>
        <begin position="614"/>
        <end position="647"/>
    </location>
</feature>
<dbReference type="Pfam" id="PF13181">
    <property type="entry name" value="TPR_8"/>
    <property type="match status" value="1"/>
</dbReference>
<evidence type="ECO:0000256" key="2">
    <source>
        <dbReference type="PROSITE-ProRule" id="PRU00339"/>
    </source>
</evidence>
<dbReference type="InterPro" id="IPR019734">
    <property type="entry name" value="TPR_rpt"/>
</dbReference>
<protein>
    <submittedName>
        <fullName evidence="4">Photosystem I assembly protein Ycf3</fullName>
    </submittedName>
</protein>
<feature type="repeat" description="TPR" evidence="2">
    <location>
        <begin position="699"/>
        <end position="732"/>
    </location>
</feature>
<evidence type="ECO:0000259" key="3">
    <source>
        <dbReference type="Pfam" id="PF13435"/>
    </source>
</evidence>
<dbReference type="PANTHER" id="PTHR35038:SF8">
    <property type="entry name" value="C-TYPE POLYHEME CYTOCHROME OMCC"/>
    <property type="match status" value="1"/>
</dbReference>
<proteinExistence type="predicted"/>
<evidence type="ECO:0000313" key="5">
    <source>
        <dbReference type="Proteomes" id="UP000315471"/>
    </source>
</evidence>
<dbReference type="Pfam" id="PF13176">
    <property type="entry name" value="TPR_7"/>
    <property type="match status" value="1"/>
</dbReference>
<dbReference type="Proteomes" id="UP000315471">
    <property type="component" value="Unassembled WGS sequence"/>
</dbReference>
<dbReference type="SMART" id="SM00028">
    <property type="entry name" value="TPR"/>
    <property type="match status" value="2"/>
</dbReference>
<sequence>MAPLVIGGIILLIGGLVFADYWVAEPLGLTPTFVGREACIDCHQEESELYQGSDHDLAMDIATDETVLGDFNDVTFEHDGLVNRLYRDGKRFMVRTEGEDGEMHDFEVKYVFGVRPLQNYMVEFDRTPDQPDDEVARVQVLRITWDTINKEWFYLRPPDVDDKLAPDDPLHWTGIAQRWQTMCAECHSTNLKEKFNPETLTYHTTFSEIDVSCEACHGAGSLHVELANRKSIFWDRNYGYGLAKLKGEDPHPQIETCAPCHSRRGVIDDTFKPGDSFHDFYRLEQLQSSTYYDDGQIKDEVYVYGSFIQSKMYHQGIRCTDCHDPHSLKLKYEGNETCTSCHQHAAGKYDVPSHHHHEPGTPGSMCVDCHMPETSYMMIDPRRDHSMRVPRPDLSVKIGTPNACSGCHVADRKEKLPEGVAEKLHEYSDWLWLVERDDDATADQVAQLIAETDQWCDEACEKWYGEERLTPKVFAEPLAAFRRGEPGSVAELLRVVSQPNELAPEIARATALTELGLAGVPEAVDKAKEILANESEHLIVKAAAIGVYQNAPPSQVIRDIVPLIESPSKLLRHEAIRVTLDSGAFAQLAGSKRTQVQFAANEVRDTMMITSDRGGAHMAWATMLEQQGRYREAIDYYEMAIRVEPNSTGPRSNLATLLENMASQAGGEAGENMRKRAAELRKAELPLLARDARLAPKNAFVQYRFGLSSYLNGDYDQAVDSIQKAVDLDPDTEIFQTALRLLKEKIESEKIESGKNEE</sequence>
<name>A0A5C6E7B7_9BACT</name>
<dbReference type="PANTHER" id="PTHR35038">
    <property type="entry name" value="DISSIMILATORY SULFITE REDUCTASE SIRA"/>
    <property type="match status" value="1"/>
</dbReference>
<comment type="caution">
    <text evidence="4">The sequence shown here is derived from an EMBL/GenBank/DDBJ whole genome shotgun (WGS) entry which is preliminary data.</text>
</comment>
<keyword evidence="2" id="KW-0802">TPR repeat</keyword>
<dbReference type="Pfam" id="PF13435">
    <property type="entry name" value="Cytochrome_C554"/>
    <property type="match status" value="1"/>
</dbReference>
<gene>
    <name evidence="4" type="ORF">Q31b_24050</name>
</gene>
<dbReference type="SUPFAM" id="SSF48452">
    <property type="entry name" value="TPR-like"/>
    <property type="match status" value="1"/>
</dbReference>
<dbReference type="EMBL" id="SJPY01000003">
    <property type="protein sequence ID" value="TWU43366.1"/>
    <property type="molecule type" value="Genomic_DNA"/>
</dbReference>
<evidence type="ECO:0000256" key="1">
    <source>
        <dbReference type="ARBA" id="ARBA00022729"/>
    </source>
</evidence>
<dbReference type="InterPro" id="IPR051829">
    <property type="entry name" value="Multiheme_Cytochr_ET"/>
</dbReference>
<reference evidence="4 5" key="1">
    <citation type="submission" date="2019-02" db="EMBL/GenBank/DDBJ databases">
        <title>Deep-cultivation of Planctomycetes and their phenomic and genomic characterization uncovers novel biology.</title>
        <authorList>
            <person name="Wiegand S."/>
            <person name="Jogler M."/>
            <person name="Boedeker C."/>
            <person name="Pinto D."/>
            <person name="Vollmers J."/>
            <person name="Rivas-Marin E."/>
            <person name="Kohn T."/>
            <person name="Peeters S.H."/>
            <person name="Heuer A."/>
            <person name="Rast P."/>
            <person name="Oberbeckmann S."/>
            <person name="Bunk B."/>
            <person name="Jeske O."/>
            <person name="Meyerdierks A."/>
            <person name="Storesund J.E."/>
            <person name="Kallscheuer N."/>
            <person name="Luecker S."/>
            <person name="Lage O.M."/>
            <person name="Pohl T."/>
            <person name="Merkel B.J."/>
            <person name="Hornburger P."/>
            <person name="Mueller R.-W."/>
            <person name="Bruemmer F."/>
            <person name="Labrenz M."/>
            <person name="Spormann A.M."/>
            <person name="Op Den Camp H."/>
            <person name="Overmann J."/>
            <person name="Amann R."/>
            <person name="Jetten M.S.M."/>
            <person name="Mascher T."/>
            <person name="Medema M.H."/>
            <person name="Devos D.P."/>
            <person name="Kaster A.-K."/>
            <person name="Ovreas L."/>
            <person name="Rohde M."/>
            <person name="Galperin M.Y."/>
            <person name="Jogler C."/>
        </authorList>
    </citation>
    <scope>NUCLEOTIDE SEQUENCE [LARGE SCALE GENOMIC DNA]</scope>
    <source>
        <strain evidence="4 5">Q31b</strain>
    </source>
</reference>
<dbReference type="OrthoDB" id="234670at2"/>
<dbReference type="PROSITE" id="PS50005">
    <property type="entry name" value="TPR"/>
    <property type="match status" value="2"/>
</dbReference>
<dbReference type="Gene3D" id="1.25.40.10">
    <property type="entry name" value="Tetratricopeptide repeat domain"/>
    <property type="match status" value="2"/>
</dbReference>
<dbReference type="InterPro" id="IPR023155">
    <property type="entry name" value="Cyt_c-552/4"/>
</dbReference>
<dbReference type="InterPro" id="IPR011990">
    <property type="entry name" value="TPR-like_helical_dom_sf"/>
</dbReference>
<dbReference type="AlphaFoldDB" id="A0A5C6E7B7"/>
<dbReference type="InterPro" id="IPR036280">
    <property type="entry name" value="Multihaem_cyt_sf"/>
</dbReference>
<keyword evidence="1" id="KW-0732">Signal</keyword>
<keyword evidence="5" id="KW-1185">Reference proteome</keyword>
<evidence type="ECO:0000313" key="4">
    <source>
        <dbReference type="EMBL" id="TWU43366.1"/>
    </source>
</evidence>